<evidence type="ECO:0000256" key="1">
    <source>
        <dbReference type="SAM" id="Coils"/>
    </source>
</evidence>
<reference evidence="2" key="1">
    <citation type="thesis" date="2020" institute="ProQuest LLC" country="789 East Eisenhower Parkway, Ann Arbor, MI, USA">
        <title>Comparative Genomics and Chromosome Evolution.</title>
        <authorList>
            <person name="Mudd A.B."/>
        </authorList>
    </citation>
    <scope>NUCLEOTIDE SEQUENCE</scope>
    <source>
        <strain evidence="2">Female2</strain>
        <tissue evidence="2">Blood</tissue>
    </source>
</reference>
<feature type="coiled-coil region" evidence="1">
    <location>
        <begin position="148"/>
        <end position="182"/>
    </location>
</feature>
<feature type="coiled-coil region" evidence="1">
    <location>
        <begin position="44"/>
        <end position="106"/>
    </location>
</feature>
<protein>
    <recommendedName>
        <fullName evidence="4">Coiled-coil domain-containing protein 40</fullName>
    </recommendedName>
</protein>
<accession>A0A8T2JQF9</accession>
<evidence type="ECO:0000313" key="3">
    <source>
        <dbReference type="Proteomes" id="UP000812440"/>
    </source>
</evidence>
<dbReference type="InterPro" id="IPR037386">
    <property type="entry name" value="CCDC40"/>
</dbReference>
<evidence type="ECO:0000313" key="2">
    <source>
        <dbReference type="EMBL" id="KAG8446522.1"/>
    </source>
</evidence>
<dbReference type="PANTHER" id="PTHR16275">
    <property type="entry name" value="COILED-COIL DOMAIN-CONTAINING PROTEIN 40"/>
    <property type="match status" value="1"/>
</dbReference>
<organism evidence="2 3">
    <name type="scientific">Hymenochirus boettgeri</name>
    <name type="common">Congo dwarf clawed frog</name>
    <dbReference type="NCBI Taxonomy" id="247094"/>
    <lineage>
        <taxon>Eukaryota</taxon>
        <taxon>Metazoa</taxon>
        <taxon>Chordata</taxon>
        <taxon>Craniata</taxon>
        <taxon>Vertebrata</taxon>
        <taxon>Euteleostomi</taxon>
        <taxon>Amphibia</taxon>
        <taxon>Batrachia</taxon>
        <taxon>Anura</taxon>
        <taxon>Pipoidea</taxon>
        <taxon>Pipidae</taxon>
        <taxon>Pipinae</taxon>
        <taxon>Hymenochirus</taxon>
    </lineage>
</organism>
<dbReference type="GO" id="GO:0035082">
    <property type="term" value="P:axoneme assembly"/>
    <property type="evidence" value="ECO:0007669"/>
    <property type="project" value="InterPro"/>
</dbReference>
<evidence type="ECO:0008006" key="4">
    <source>
        <dbReference type="Google" id="ProtNLM"/>
    </source>
</evidence>
<dbReference type="GO" id="GO:0005576">
    <property type="term" value="C:extracellular region"/>
    <property type="evidence" value="ECO:0007669"/>
    <property type="project" value="GOC"/>
</dbReference>
<feature type="coiled-coil region" evidence="1">
    <location>
        <begin position="272"/>
        <end position="468"/>
    </location>
</feature>
<dbReference type="GO" id="GO:0005737">
    <property type="term" value="C:cytoplasm"/>
    <property type="evidence" value="ECO:0007669"/>
    <property type="project" value="TreeGrafter"/>
</dbReference>
<sequence length="558" mass="64577">MGLEKQHDKHNQVSALAIKEKELEAIRKIGRESGLRLSYMENANEDLRSDVTVMKRAVQKVEKDKRQAEVEKQKQDMFVGRLTRELDRLREQIALYEAQVSAQREDTKAAREAISEVGSPHGIDAIGVEKKQLLQAVEQHLIVWPSGALSMETEIEGYNKAIRKEEDKNEQLTFMLNRAESDTAMSKKLVAQCLARQEALRVEYSTYVCTLQETEQALNRVTVERAGYLNEITAIQKQIEKESHLKLNLETQILAKLKEKMTSDKAAKYSSLLAAKLQKQKLELEAEKESIEMQENLRHLEEEKERLLLNLVEAEQQNMLWEKKIQLAKEMRNAVDSEMGQGEIQAMKAEIHRMQLRYNQLMKQQEKMIKDLEATVTRRETITWRAQGQSEKNKKQLTVSDLRRKKQELRKKIKEIQKNTEECDGTIADLENTRKSLTSTIAEKQHNVSTMKENVSSMEAEVEQLQEKKRLNLTQIVSYQTRVKHLQAVKDGKYKPICSSLEALKAEEQKQESRIHTISTIIHQIQQEYPQYQSDLRCISLALEAHAGHQNEHTINKQ</sequence>
<proteinExistence type="predicted"/>
<dbReference type="GO" id="GO:0005929">
    <property type="term" value="C:cilium"/>
    <property type="evidence" value="ECO:0007669"/>
    <property type="project" value="TreeGrafter"/>
</dbReference>
<dbReference type="OrthoDB" id="188741at2759"/>
<name>A0A8T2JQF9_9PIPI</name>
<dbReference type="EMBL" id="JAACNH010000003">
    <property type="protein sequence ID" value="KAG8446522.1"/>
    <property type="molecule type" value="Genomic_DNA"/>
</dbReference>
<dbReference type="GO" id="GO:0001947">
    <property type="term" value="P:heart looping"/>
    <property type="evidence" value="ECO:0007669"/>
    <property type="project" value="TreeGrafter"/>
</dbReference>
<keyword evidence="1" id="KW-0175">Coiled coil</keyword>
<comment type="caution">
    <text evidence="2">The sequence shown here is derived from an EMBL/GenBank/DDBJ whole genome shotgun (WGS) entry which is preliminary data.</text>
</comment>
<gene>
    <name evidence="2" type="ORF">GDO86_014106</name>
</gene>
<keyword evidence="3" id="KW-1185">Reference proteome</keyword>
<dbReference type="AlphaFoldDB" id="A0A8T2JQF9"/>
<dbReference type="PANTHER" id="PTHR16275:SF8">
    <property type="entry name" value="COILED-COIL DOMAIN-CONTAINING PROTEIN 40"/>
    <property type="match status" value="1"/>
</dbReference>
<dbReference type="GO" id="GO:0060287">
    <property type="term" value="P:epithelial cilium movement involved in determination of left/right asymmetry"/>
    <property type="evidence" value="ECO:0007669"/>
    <property type="project" value="TreeGrafter"/>
</dbReference>
<dbReference type="Proteomes" id="UP000812440">
    <property type="component" value="Chromosome 8_10"/>
</dbReference>